<reference evidence="2" key="1">
    <citation type="journal article" date="2020" name="Mol. Plant Microbe Interact.">
        <title>Genome Sequence of the Biocontrol Agent Coniothyrium minitans strain Conio (IMI 134523).</title>
        <authorList>
            <person name="Patel D."/>
            <person name="Shittu T.A."/>
            <person name="Baroncelli R."/>
            <person name="Muthumeenakshi S."/>
            <person name="Osborne T.H."/>
            <person name="Janganan T.K."/>
            <person name="Sreenivasaprasad S."/>
        </authorList>
    </citation>
    <scope>NUCLEOTIDE SEQUENCE</scope>
    <source>
        <strain evidence="2">Conio</strain>
    </source>
</reference>
<feature type="region of interest" description="Disordered" evidence="1">
    <location>
        <begin position="127"/>
        <end position="170"/>
    </location>
</feature>
<gene>
    <name evidence="2" type="ORF">PMIN01_05850</name>
</gene>
<protein>
    <submittedName>
        <fullName evidence="2">Uncharacterized protein</fullName>
    </submittedName>
</protein>
<dbReference type="EMBL" id="WJXW01000005">
    <property type="protein sequence ID" value="KAF9735935.1"/>
    <property type="molecule type" value="Genomic_DNA"/>
</dbReference>
<dbReference type="OrthoDB" id="3641178at2759"/>
<dbReference type="AlphaFoldDB" id="A0A9P6GKB2"/>
<accession>A0A9P6GKB2</accession>
<sequence>MIPESQYCQMKAVMPQVKQLFQSRRYIQCANVCERFLSREVQIHPVHKVYLHFYFALVHDTMARETTLKHRSTGLELAEQHYLVAIEILTPSEPYNLDDLLSPSSPTSEYLSATGFHRLSRLSFRSATSSTSDDEDRNWDRVDSPYDDTPSRTHSFRWGKPRPVPIPTVNASRADHEDRFSTELFALLPMLHAHLRSVKQMKSDIPTLRGSFSRSRNSTWSSRPQSRDSTGSDESELDQLRSTRKNLNFRPRFDPTDIQRLCNEALAEL</sequence>
<comment type="caution">
    <text evidence="2">The sequence shown here is derived from an EMBL/GenBank/DDBJ whole genome shotgun (WGS) entry which is preliminary data.</text>
</comment>
<feature type="compositionally biased region" description="Low complexity" evidence="1">
    <location>
        <begin position="211"/>
        <end position="223"/>
    </location>
</feature>
<feature type="region of interest" description="Disordered" evidence="1">
    <location>
        <begin position="206"/>
        <end position="253"/>
    </location>
</feature>
<keyword evidence="3" id="KW-1185">Reference proteome</keyword>
<evidence type="ECO:0000256" key="1">
    <source>
        <dbReference type="SAM" id="MobiDB-lite"/>
    </source>
</evidence>
<evidence type="ECO:0000313" key="2">
    <source>
        <dbReference type="EMBL" id="KAF9735935.1"/>
    </source>
</evidence>
<organism evidence="2 3">
    <name type="scientific">Paraphaeosphaeria minitans</name>
    <dbReference type="NCBI Taxonomy" id="565426"/>
    <lineage>
        <taxon>Eukaryota</taxon>
        <taxon>Fungi</taxon>
        <taxon>Dikarya</taxon>
        <taxon>Ascomycota</taxon>
        <taxon>Pezizomycotina</taxon>
        <taxon>Dothideomycetes</taxon>
        <taxon>Pleosporomycetidae</taxon>
        <taxon>Pleosporales</taxon>
        <taxon>Massarineae</taxon>
        <taxon>Didymosphaeriaceae</taxon>
        <taxon>Paraphaeosphaeria</taxon>
    </lineage>
</organism>
<evidence type="ECO:0000313" key="3">
    <source>
        <dbReference type="Proteomes" id="UP000756921"/>
    </source>
</evidence>
<proteinExistence type="predicted"/>
<name>A0A9P6GKB2_9PLEO</name>
<dbReference type="Proteomes" id="UP000756921">
    <property type="component" value="Unassembled WGS sequence"/>
</dbReference>